<dbReference type="SMART" id="SM00487">
    <property type="entry name" value="DEXDc"/>
    <property type="match status" value="1"/>
</dbReference>
<sequence length="477" mass="56029">MIRVQPTRILVENYKAGESDKLEKSLSVWDKTIFQYTFSAFLIDEDTNQLLIPGGYDYTKLKKCFPRDKIVNERLNVDPYNKVTFSLKYPPRDSIQQDAIKFLLQTNDSQKFLCLPTGKGKTYCSINYVFKSKKLPMVFVDQENLMEQWKKSILNFTSVKEEEIFLISGRNSIDKLMKMKKKELKQYKWFIAIHKTIGNYIDDNPDNIDKLMKHLGIGVKLYDEAHVEYKNIFYIDSLTNTESVYITATPSRSDPIENKVYQNIFNDVPMYKVKEDEIVNYHNIIIVKFNSKPSIDDQAKMKSKYGFDTNRWCKYILDNIKYEEFMNHITKNIIERVNKNFDKKTVLLFHTMAGNDVIINDLKETYPNIEIGRYNSSIKDKDKRLKELEKDIIVTTDVSFGKAIDVKGLEILINTVPFGSKVLTEQLLGRLREIEGKEVWYIDLVDIGFDSCKKQLKQRQNIYNKKAKRIYELDLTK</sequence>
<dbReference type="PROSITE" id="PS51192">
    <property type="entry name" value="HELICASE_ATP_BIND_1"/>
    <property type="match status" value="1"/>
</dbReference>
<accession>A0A172JI64</accession>
<organism evidence="2 3">
    <name type="scientific">Bacillus phage AR9</name>
    <dbReference type="NCBI Taxonomy" id="1815509"/>
    <lineage>
        <taxon>Viruses</taxon>
        <taxon>Duplodnaviria</taxon>
        <taxon>Heunggongvirae</taxon>
        <taxon>Uroviricota</taxon>
        <taxon>Caudoviricetes</taxon>
        <taxon>Takahashivirus</taxon>
        <taxon>Bacillus phage PBS1</taxon>
    </lineage>
</organism>
<dbReference type="OrthoDB" id="4131at10239"/>
<evidence type="ECO:0000313" key="2">
    <source>
        <dbReference type="EMBL" id="AMS01240.1"/>
    </source>
</evidence>
<dbReference type="InterPro" id="IPR014001">
    <property type="entry name" value="Helicase_ATP-bd"/>
</dbReference>
<keyword evidence="2" id="KW-0347">Helicase</keyword>
<gene>
    <name evidence="2" type="ORF">AR9_g156</name>
</gene>
<dbReference type="GO" id="GO:0003677">
    <property type="term" value="F:DNA binding"/>
    <property type="evidence" value="ECO:0007669"/>
    <property type="project" value="InterPro"/>
</dbReference>
<dbReference type="Pfam" id="PF04851">
    <property type="entry name" value="ResIII"/>
    <property type="match status" value="1"/>
</dbReference>
<dbReference type="Proteomes" id="UP000202618">
    <property type="component" value="Segment"/>
</dbReference>
<keyword evidence="2" id="KW-0378">Hydrolase</keyword>
<protein>
    <submittedName>
        <fullName evidence="2">DNA/RNA helicase of superfamily II</fullName>
    </submittedName>
</protein>
<dbReference type="RefSeq" id="YP_009283060.1">
    <property type="nucleotide sequence ID" value="NC_031039.1"/>
</dbReference>
<dbReference type="GeneID" id="29058874"/>
<dbReference type="GO" id="GO:0004386">
    <property type="term" value="F:helicase activity"/>
    <property type="evidence" value="ECO:0007669"/>
    <property type="project" value="UniProtKB-KW"/>
</dbReference>
<keyword evidence="2" id="KW-0547">Nucleotide-binding</keyword>
<dbReference type="GO" id="GO:0016787">
    <property type="term" value="F:hydrolase activity"/>
    <property type="evidence" value="ECO:0007669"/>
    <property type="project" value="InterPro"/>
</dbReference>
<dbReference type="KEGG" id="vg:29058874"/>
<dbReference type="InterPro" id="IPR027417">
    <property type="entry name" value="P-loop_NTPase"/>
</dbReference>
<dbReference type="EMBL" id="KU878088">
    <property type="protein sequence ID" value="AMS01240.1"/>
    <property type="molecule type" value="Genomic_DNA"/>
</dbReference>
<evidence type="ECO:0000259" key="1">
    <source>
        <dbReference type="PROSITE" id="PS51192"/>
    </source>
</evidence>
<proteinExistence type="predicted"/>
<name>A0A172JI64_BPPB1</name>
<feature type="domain" description="Helicase ATP-binding" evidence="1">
    <location>
        <begin position="102"/>
        <end position="268"/>
    </location>
</feature>
<reference evidence="2 3" key="1">
    <citation type="journal article" date="2016" name="Virology">
        <title>The genome of AR9, a giant transducing Bacillus phage encoding two multisubunit RNA polymerases.</title>
        <authorList>
            <person name="Lavysh D."/>
            <person name="Sokolova M."/>
            <person name="Minakhin L."/>
            <person name="Yakunina M."/>
            <person name="Artamonova T."/>
            <person name="Kozyavkin S."/>
            <person name="Makarova K.S."/>
            <person name="Koonin E.V."/>
            <person name="Severinov K."/>
        </authorList>
    </citation>
    <scope>NUCLEOTIDE SEQUENCE [LARGE SCALE GENOMIC DNA]</scope>
</reference>
<dbReference type="Gene3D" id="3.40.50.300">
    <property type="entry name" value="P-loop containing nucleotide triphosphate hydrolases"/>
    <property type="match status" value="2"/>
</dbReference>
<dbReference type="GO" id="GO:0005524">
    <property type="term" value="F:ATP binding"/>
    <property type="evidence" value="ECO:0007669"/>
    <property type="project" value="InterPro"/>
</dbReference>
<dbReference type="InterPro" id="IPR006935">
    <property type="entry name" value="Helicase/UvrB_N"/>
</dbReference>
<evidence type="ECO:0000313" key="3">
    <source>
        <dbReference type="Proteomes" id="UP000202618"/>
    </source>
</evidence>
<dbReference type="SUPFAM" id="SSF52540">
    <property type="entry name" value="P-loop containing nucleoside triphosphate hydrolases"/>
    <property type="match status" value="2"/>
</dbReference>
<keyword evidence="2" id="KW-0067">ATP-binding</keyword>